<name>A0A8H8X0U1_9HYPH</name>
<accession>A0A8H8X0U1</accession>
<evidence type="ECO:0000313" key="2">
    <source>
        <dbReference type="EMBL" id="BCM87974.1"/>
    </source>
</evidence>
<dbReference type="Pfam" id="PF21834">
    <property type="entry name" value="DUF6894"/>
    <property type="match status" value="1"/>
</dbReference>
<dbReference type="RefSeq" id="WP_207184010.1">
    <property type="nucleotide sequence ID" value="NZ_AP024148.1"/>
</dbReference>
<geneLocation type="plasmid" evidence="2 3">
    <name>pVL1_3</name>
</geneLocation>
<keyword evidence="2" id="KW-0614">Plasmid</keyword>
<dbReference type="InterPro" id="IPR054189">
    <property type="entry name" value="DUF6894"/>
</dbReference>
<dbReference type="KEGG" id="mind:mvi_64350"/>
<reference evidence="2" key="1">
    <citation type="submission" date="2020-11" db="EMBL/GenBank/DDBJ databases">
        <title>Complete genome sequence of a novel pathogenic Methylobacterium strain isolated from rice in Vietnam.</title>
        <authorList>
            <person name="Lai K."/>
            <person name="Okazaki S."/>
            <person name="Higashi K."/>
            <person name="Mori H."/>
            <person name="Toyoda A."/>
            <person name="Kurokawa K."/>
        </authorList>
    </citation>
    <scope>NUCLEOTIDE SEQUENCE</scope>
    <source>
        <strain evidence="2">VL1</strain>
        <plasmid evidence="2">pVL1_3</plasmid>
    </source>
</reference>
<evidence type="ECO:0000313" key="3">
    <source>
        <dbReference type="Proteomes" id="UP000663508"/>
    </source>
</evidence>
<gene>
    <name evidence="2" type="ORF">mvi_64350</name>
</gene>
<protein>
    <recommendedName>
        <fullName evidence="1">DUF6894 domain-containing protein</fullName>
    </recommendedName>
</protein>
<evidence type="ECO:0000259" key="1">
    <source>
        <dbReference type="Pfam" id="PF21834"/>
    </source>
</evidence>
<dbReference type="AlphaFoldDB" id="A0A8H8X0U1"/>
<sequence>MARYFFHVRHHPGPSGLAEDYEGDELADSSAAREHALEMALDLITRTRLDSVRDWFDCSFDIADEHGQPVMIVPFADAVPDG</sequence>
<proteinExistence type="predicted"/>
<dbReference type="Proteomes" id="UP000663508">
    <property type="component" value="Plasmid pVL1_3"/>
</dbReference>
<feature type="domain" description="DUF6894" evidence="1">
    <location>
        <begin position="3"/>
        <end position="76"/>
    </location>
</feature>
<dbReference type="EMBL" id="AP024148">
    <property type="protein sequence ID" value="BCM87974.1"/>
    <property type="molecule type" value="Genomic_DNA"/>
</dbReference>
<organism evidence="2 3">
    <name type="scientific">Methylobacterium indicum</name>
    <dbReference type="NCBI Taxonomy" id="1775910"/>
    <lineage>
        <taxon>Bacteria</taxon>
        <taxon>Pseudomonadati</taxon>
        <taxon>Pseudomonadota</taxon>
        <taxon>Alphaproteobacteria</taxon>
        <taxon>Hyphomicrobiales</taxon>
        <taxon>Methylobacteriaceae</taxon>
        <taxon>Methylobacterium</taxon>
    </lineage>
</organism>